<protein>
    <submittedName>
        <fullName evidence="5">ATP-binding cassette domain-containing protein</fullName>
    </submittedName>
</protein>
<dbReference type="PANTHER" id="PTHR43553">
    <property type="entry name" value="HEAVY METAL TRANSPORTER"/>
    <property type="match status" value="1"/>
</dbReference>
<proteinExistence type="predicted"/>
<dbReference type="Pfam" id="PF00005">
    <property type="entry name" value="ABC_tran"/>
    <property type="match status" value="1"/>
</dbReference>
<dbReference type="GO" id="GO:0043190">
    <property type="term" value="C:ATP-binding cassette (ABC) transporter complex"/>
    <property type="evidence" value="ECO:0007669"/>
    <property type="project" value="TreeGrafter"/>
</dbReference>
<evidence type="ECO:0000259" key="4">
    <source>
        <dbReference type="Pfam" id="PF00005"/>
    </source>
</evidence>
<evidence type="ECO:0000256" key="3">
    <source>
        <dbReference type="ARBA" id="ARBA00022840"/>
    </source>
</evidence>
<name>A0A8J6T9P1_9BACT</name>
<dbReference type="EMBL" id="JACNLK010000053">
    <property type="protein sequence ID" value="MBC8208776.1"/>
    <property type="molecule type" value="Genomic_DNA"/>
</dbReference>
<gene>
    <name evidence="5" type="ORF">H8E79_06380</name>
</gene>
<dbReference type="AlphaFoldDB" id="A0A8J6T9P1"/>
<comment type="caution">
    <text evidence="5">The sequence shown here is derived from an EMBL/GenBank/DDBJ whole genome shotgun (WGS) entry which is preliminary data.</text>
</comment>
<dbReference type="InterPro" id="IPR027417">
    <property type="entry name" value="P-loop_NTPase"/>
</dbReference>
<dbReference type="Proteomes" id="UP000599024">
    <property type="component" value="Unassembled WGS sequence"/>
</dbReference>
<dbReference type="GO" id="GO:0016887">
    <property type="term" value="F:ATP hydrolysis activity"/>
    <property type="evidence" value="ECO:0007669"/>
    <property type="project" value="InterPro"/>
</dbReference>
<keyword evidence="2" id="KW-0547">Nucleotide-binding</keyword>
<evidence type="ECO:0000313" key="6">
    <source>
        <dbReference type="Proteomes" id="UP000599024"/>
    </source>
</evidence>
<dbReference type="GO" id="GO:0042626">
    <property type="term" value="F:ATPase-coupled transmembrane transporter activity"/>
    <property type="evidence" value="ECO:0007669"/>
    <property type="project" value="TreeGrafter"/>
</dbReference>
<dbReference type="InterPro" id="IPR050095">
    <property type="entry name" value="ECF_ABC_transporter_ATP-bd"/>
</dbReference>
<evidence type="ECO:0000256" key="1">
    <source>
        <dbReference type="ARBA" id="ARBA00022448"/>
    </source>
</evidence>
<dbReference type="PANTHER" id="PTHR43553:SF24">
    <property type="entry name" value="ENERGY-COUPLING FACTOR TRANSPORTER ATP-BINDING PROTEIN ECFA1"/>
    <property type="match status" value="1"/>
</dbReference>
<dbReference type="SUPFAM" id="SSF52540">
    <property type="entry name" value="P-loop containing nucleoside triphosphate hydrolases"/>
    <property type="match status" value="1"/>
</dbReference>
<evidence type="ECO:0000313" key="5">
    <source>
        <dbReference type="EMBL" id="MBC8208776.1"/>
    </source>
</evidence>
<keyword evidence="3 5" id="KW-0067">ATP-binding</keyword>
<evidence type="ECO:0000256" key="2">
    <source>
        <dbReference type="ARBA" id="ARBA00022741"/>
    </source>
</evidence>
<keyword evidence="1" id="KW-0813">Transport</keyword>
<feature type="domain" description="ABC transporter" evidence="4">
    <location>
        <begin position="25"/>
        <end position="94"/>
    </location>
</feature>
<dbReference type="GO" id="GO:0005524">
    <property type="term" value="F:ATP binding"/>
    <property type="evidence" value="ECO:0007669"/>
    <property type="project" value="UniProtKB-KW"/>
</dbReference>
<dbReference type="Gene3D" id="3.40.50.300">
    <property type="entry name" value="P-loop containing nucleotide triphosphate hydrolases"/>
    <property type="match status" value="1"/>
</dbReference>
<accession>A0A8J6T9P1</accession>
<dbReference type="InterPro" id="IPR003439">
    <property type="entry name" value="ABC_transporter-like_ATP-bd"/>
</dbReference>
<sequence>MGTMPALLELQHISYTFPGSQLPLLQNLNLQVNEQRLGLIGPNGCGKTTLFQIMVGLLSPTSGKLLLNGQTITNAKDLRAPRSSRQRVTLLNAANDSILGTGTFRIPGTRRARQQTLLNEKGNS</sequence>
<organism evidence="5 6">
    <name type="scientific">Candidatus Desulfatifera sulfidica</name>
    <dbReference type="NCBI Taxonomy" id="2841691"/>
    <lineage>
        <taxon>Bacteria</taxon>
        <taxon>Pseudomonadati</taxon>
        <taxon>Thermodesulfobacteriota</taxon>
        <taxon>Desulfobulbia</taxon>
        <taxon>Desulfobulbales</taxon>
        <taxon>Desulfobulbaceae</taxon>
        <taxon>Candidatus Desulfatifera</taxon>
    </lineage>
</organism>
<reference evidence="5 6" key="1">
    <citation type="submission" date="2020-08" db="EMBL/GenBank/DDBJ databases">
        <title>Bridging the membrane lipid divide: bacteria of the FCB group superphylum have the potential to synthesize archaeal ether lipids.</title>
        <authorList>
            <person name="Villanueva L."/>
            <person name="Von Meijenfeldt F.A.B."/>
            <person name="Westbye A.B."/>
            <person name="Yadav S."/>
            <person name="Hopmans E.C."/>
            <person name="Dutilh B.E."/>
            <person name="Sinninghe Damste J.S."/>
        </authorList>
    </citation>
    <scope>NUCLEOTIDE SEQUENCE [LARGE SCALE GENOMIC DNA]</scope>
    <source>
        <strain evidence="5">NIOZ-UU81</strain>
    </source>
</reference>